<dbReference type="InterPro" id="IPR013096">
    <property type="entry name" value="Cupin_2"/>
</dbReference>
<dbReference type="InterPro" id="IPR018062">
    <property type="entry name" value="HTH_AraC-typ_CS"/>
</dbReference>
<dbReference type="SUPFAM" id="SSF46689">
    <property type="entry name" value="Homeodomain-like"/>
    <property type="match status" value="2"/>
</dbReference>
<keyword evidence="2" id="KW-0238">DNA-binding</keyword>
<evidence type="ECO:0000256" key="1">
    <source>
        <dbReference type="ARBA" id="ARBA00023015"/>
    </source>
</evidence>
<evidence type="ECO:0000313" key="6">
    <source>
        <dbReference type="EMBL" id="ENZ45374.1"/>
    </source>
</evidence>
<feature type="compositionally biased region" description="Basic and acidic residues" evidence="4">
    <location>
        <begin position="31"/>
        <end position="50"/>
    </location>
</feature>
<dbReference type="GO" id="GO:0003700">
    <property type="term" value="F:DNA-binding transcription factor activity"/>
    <property type="evidence" value="ECO:0007669"/>
    <property type="project" value="InterPro"/>
</dbReference>
<evidence type="ECO:0000313" key="7">
    <source>
        <dbReference type="Proteomes" id="UP000013041"/>
    </source>
</evidence>
<dbReference type="PROSITE" id="PS01124">
    <property type="entry name" value="HTH_ARAC_FAMILY_2"/>
    <property type="match status" value="1"/>
</dbReference>
<reference evidence="6 7" key="1">
    <citation type="submission" date="2013-01" db="EMBL/GenBank/DDBJ databases">
        <title>The Genome Sequence of Clostridium bolteae 90B8.</title>
        <authorList>
            <consortium name="The Broad Institute Genome Sequencing Platform"/>
            <person name="Earl A."/>
            <person name="Ward D."/>
            <person name="Feldgarden M."/>
            <person name="Gevers D."/>
            <person name="Courvalin P."/>
            <person name="Lambert T."/>
            <person name="Walker B."/>
            <person name="Young S.K."/>
            <person name="Zeng Q."/>
            <person name="Gargeya S."/>
            <person name="Fitzgerald M."/>
            <person name="Haas B."/>
            <person name="Abouelleil A."/>
            <person name="Alvarado L."/>
            <person name="Arachchi H.M."/>
            <person name="Berlin A.M."/>
            <person name="Chapman S.B."/>
            <person name="Dewar J."/>
            <person name="Goldberg J."/>
            <person name="Griggs A."/>
            <person name="Gujja S."/>
            <person name="Hansen M."/>
            <person name="Howarth C."/>
            <person name="Imamovic A."/>
            <person name="Larimer J."/>
            <person name="McCowan C."/>
            <person name="Murphy C."/>
            <person name="Neiman D."/>
            <person name="Pearson M."/>
            <person name="Priest M."/>
            <person name="Roberts A."/>
            <person name="Saif S."/>
            <person name="Shea T."/>
            <person name="Sisk P."/>
            <person name="Sykes S."/>
            <person name="Wortman J."/>
            <person name="Nusbaum C."/>
            <person name="Birren B."/>
        </authorList>
    </citation>
    <scope>NUCLEOTIDE SEQUENCE [LARGE SCALE GENOMIC DNA]</scope>
    <source>
        <strain evidence="6 7">90B8</strain>
    </source>
</reference>
<dbReference type="InterPro" id="IPR020449">
    <property type="entry name" value="Tscrpt_reg_AraC-type_HTH"/>
</dbReference>
<proteinExistence type="predicted"/>
<feature type="domain" description="HTH araC/xylS-type" evidence="5">
    <location>
        <begin position="244"/>
        <end position="342"/>
    </location>
</feature>
<dbReference type="Pfam" id="PF07883">
    <property type="entry name" value="Cupin_2"/>
    <property type="match status" value="1"/>
</dbReference>
<dbReference type="PROSITE" id="PS00041">
    <property type="entry name" value="HTH_ARAC_FAMILY_1"/>
    <property type="match status" value="1"/>
</dbReference>
<evidence type="ECO:0000259" key="5">
    <source>
        <dbReference type="PROSITE" id="PS01124"/>
    </source>
</evidence>
<dbReference type="InterPro" id="IPR018060">
    <property type="entry name" value="HTH_AraC"/>
</dbReference>
<dbReference type="PRINTS" id="PR00032">
    <property type="entry name" value="HTHARAC"/>
</dbReference>
<dbReference type="PANTHER" id="PTHR43280:SF2">
    <property type="entry name" value="HTH-TYPE TRANSCRIPTIONAL REGULATOR EXSA"/>
    <property type="match status" value="1"/>
</dbReference>
<organism evidence="6 7">
    <name type="scientific">Enterocloster bolteae 90B8</name>
    <dbReference type="NCBI Taxonomy" id="997897"/>
    <lineage>
        <taxon>Bacteria</taxon>
        <taxon>Bacillati</taxon>
        <taxon>Bacillota</taxon>
        <taxon>Clostridia</taxon>
        <taxon>Lachnospirales</taxon>
        <taxon>Lachnospiraceae</taxon>
        <taxon>Enterocloster</taxon>
    </lineage>
</organism>
<dbReference type="Pfam" id="PF12833">
    <property type="entry name" value="HTH_18"/>
    <property type="match status" value="1"/>
</dbReference>
<dbReference type="Gene3D" id="1.10.10.60">
    <property type="entry name" value="Homeodomain-like"/>
    <property type="match status" value="2"/>
</dbReference>
<dbReference type="HOGENOM" id="CLU_000445_88_3_9"/>
<evidence type="ECO:0000256" key="4">
    <source>
        <dbReference type="SAM" id="MobiDB-lite"/>
    </source>
</evidence>
<keyword evidence="3" id="KW-0804">Transcription</keyword>
<dbReference type="Gene3D" id="2.60.120.10">
    <property type="entry name" value="Jelly Rolls"/>
    <property type="match status" value="1"/>
</dbReference>
<evidence type="ECO:0000256" key="2">
    <source>
        <dbReference type="ARBA" id="ARBA00023125"/>
    </source>
</evidence>
<dbReference type="PANTHER" id="PTHR43280">
    <property type="entry name" value="ARAC-FAMILY TRANSCRIPTIONAL REGULATOR"/>
    <property type="match status" value="1"/>
</dbReference>
<dbReference type="GO" id="GO:0043565">
    <property type="term" value="F:sequence-specific DNA binding"/>
    <property type="evidence" value="ECO:0007669"/>
    <property type="project" value="InterPro"/>
</dbReference>
<dbReference type="SUPFAM" id="SSF51215">
    <property type="entry name" value="Regulatory protein AraC"/>
    <property type="match status" value="1"/>
</dbReference>
<dbReference type="EMBL" id="AGYG01000001">
    <property type="protein sequence ID" value="ENZ45374.1"/>
    <property type="molecule type" value="Genomic_DNA"/>
</dbReference>
<sequence length="347" mass="39437">MQDGMKMGSTESGYQGRDRSGMQGNGAYGEVGREEYGGRGREEYGGRGREEYRGRGREQYGYHEIKEHAGRDFPFNIYPCSIPADFRQVPVHWHEDMEIIAVKKGRGVVTVDMEPYEARAGEAVVVFPGQLHGISQCGSEAMEYENIIFLPSMLMSAESDLCTYDFLRPMTEGGIGKPLHITGGLPDYGAFMECIGILDQLCGKKNYAYQMGVKGTLFWFLGLIAGIWGPEAAGQPRKSRERMKRLLEYMEEHYGEKITVEDGAELCFYSNSHFMKYFKQYMGVPFIQYLNEFRLEKAAGMLLTTPDPVTAVAQRCGFDNISYFNRLFRRKYGKTPGEYRKNGEIYL</sequence>
<dbReference type="AlphaFoldDB" id="R0BK90"/>
<dbReference type="RefSeq" id="WP_002570219.1">
    <property type="nucleotide sequence ID" value="NZ_KB851138.1"/>
</dbReference>
<dbReference type="InterPro" id="IPR009057">
    <property type="entry name" value="Homeodomain-like_sf"/>
</dbReference>
<comment type="caution">
    <text evidence="6">The sequence shown here is derived from an EMBL/GenBank/DDBJ whole genome shotgun (WGS) entry which is preliminary data.</text>
</comment>
<feature type="region of interest" description="Disordered" evidence="4">
    <location>
        <begin position="1"/>
        <end position="50"/>
    </location>
</feature>
<dbReference type="InterPro" id="IPR014710">
    <property type="entry name" value="RmlC-like_jellyroll"/>
</dbReference>
<dbReference type="InterPro" id="IPR037923">
    <property type="entry name" value="HTH-like"/>
</dbReference>
<dbReference type="PATRIC" id="fig|997897.5.peg.222"/>
<dbReference type="Proteomes" id="UP000013041">
    <property type="component" value="Unassembled WGS sequence"/>
</dbReference>
<protein>
    <recommendedName>
        <fullName evidence="5">HTH araC/xylS-type domain-containing protein</fullName>
    </recommendedName>
</protein>
<gene>
    <name evidence="6" type="ORF">HMPREF1097_00208</name>
</gene>
<evidence type="ECO:0000256" key="3">
    <source>
        <dbReference type="ARBA" id="ARBA00023163"/>
    </source>
</evidence>
<dbReference type="SMART" id="SM00342">
    <property type="entry name" value="HTH_ARAC"/>
    <property type="match status" value="1"/>
</dbReference>
<keyword evidence="1" id="KW-0805">Transcription regulation</keyword>
<accession>R0BK90</accession>
<name>R0BK90_9FIRM</name>